<keyword evidence="14" id="KW-1185">Reference proteome</keyword>
<dbReference type="InterPro" id="IPR001879">
    <property type="entry name" value="GPCR_2_extracellular_dom"/>
</dbReference>
<gene>
    <name evidence="13" type="ORF">CRM22_007228</name>
</gene>
<dbReference type="PANTHER" id="PTHR45620:SF1">
    <property type="entry name" value="G-PROTEIN COUPLED RECEPTORS FAMILY 2 PROFILE 2 DOMAIN-CONTAINING PROTEIN"/>
    <property type="match status" value="1"/>
</dbReference>
<evidence type="ECO:0000256" key="1">
    <source>
        <dbReference type="ARBA" id="ARBA00004651"/>
    </source>
</evidence>
<comment type="caution">
    <text evidence="13">The sequence shown here is derived from an EMBL/GenBank/DDBJ whole genome shotgun (WGS) entry which is preliminary data.</text>
</comment>
<dbReference type="GO" id="GO:0005886">
    <property type="term" value="C:plasma membrane"/>
    <property type="evidence" value="ECO:0007669"/>
    <property type="project" value="UniProtKB-SubCell"/>
</dbReference>
<keyword evidence="6" id="KW-0297">G-protein coupled receptor</keyword>
<keyword evidence="4 10" id="KW-0812">Transmembrane</keyword>
<dbReference type="STRING" id="147828.A0A4S2LH17"/>
<dbReference type="GO" id="GO:0017046">
    <property type="term" value="F:peptide hormone binding"/>
    <property type="evidence" value="ECO:0007669"/>
    <property type="project" value="TreeGrafter"/>
</dbReference>
<organism evidence="13 14">
    <name type="scientific">Opisthorchis felineus</name>
    <dbReference type="NCBI Taxonomy" id="147828"/>
    <lineage>
        <taxon>Eukaryota</taxon>
        <taxon>Metazoa</taxon>
        <taxon>Spiralia</taxon>
        <taxon>Lophotrochozoa</taxon>
        <taxon>Platyhelminthes</taxon>
        <taxon>Trematoda</taxon>
        <taxon>Digenea</taxon>
        <taxon>Opisthorchiida</taxon>
        <taxon>Opisthorchiata</taxon>
        <taxon>Opisthorchiidae</taxon>
        <taxon>Opisthorchis</taxon>
    </lineage>
</organism>
<dbReference type="PRINTS" id="PR00249">
    <property type="entry name" value="GPCRSECRETIN"/>
</dbReference>
<dbReference type="PANTHER" id="PTHR45620">
    <property type="entry name" value="PDF RECEPTOR-LIKE PROTEIN-RELATED"/>
    <property type="match status" value="1"/>
</dbReference>
<feature type="transmembrane region" description="Helical" evidence="10">
    <location>
        <begin position="408"/>
        <end position="429"/>
    </location>
</feature>
<evidence type="ECO:0000256" key="4">
    <source>
        <dbReference type="ARBA" id="ARBA00022692"/>
    </source>
</evidence>
<dbReference type="InterPro" id="IPR017981">
    <property type="entry name" value="GPCR_2-like_7TM"/>
</dbReference>
<evidence type="ECO:0000256" key="9">
    <source>
        <dbReference type="ARBA" id="ARBA00023224"/>
    </source>
</evidence>
<dbReference type="Pfam" id="PF02793">
    <property type="entry name" value="HRM"/>
    <property type="match status" value="1"/>
</dbReference>
<sequence length="570" mass="64610">MNNVFVRTFEPVPIDRFLLSIASSSFPTIGSFEDPKGFPTGLLFCVLPFIRLRIQCDSYVSDGVSLIYREYHLHKSFPFYGQFSPKYPGKCEDQLGSAIHVISEEESLRAIEVTRAECLRNRSIDEQAMRGNQDFCLAEFASAVCWPTTPGNHTVTMPCPHYVPGVRKHGQVSRRCFWSHNVDEETNGSAGHWQFSDVEFRDCLAVVESSSGHVKILIHIGTAGYAISTLSLVFAITIMVRFRRLRCTRNTIHVNLFSAILLRCLVHFMQKTLDTNIQWFCRLLTTLTTLTVTATHSWVFVEALYLHNTVLIHIFHSTVSSIVGYIITGWVTPIILTAVWVVLRLTITTGTTCWILDNTPHSPSRLLLSLSPVVMLLFNLAFSINVFRLVLVKMKSQTSGETSRVKTLLKSISILILIFGIYHLVFLPLDLMESQHAHYGIEQLEIIKLYCRHVMEGLQGFCAALILCFMNKEVTAELKRRYHQSRMRGAVLDTHRQSHLLEARLHLNDDGTTETIKRTITKWSRKPLSRTLRLRRNSSPFKKPSGPRKPSALCHSTTVIVESNTAVSTA</sequence>
<comment type="similarity">
    <text evidence="2">Belongs to the G-protein coupled receptor 2 family.</text>
</comment>
<dbReference type="EMBL" id="SJOL01007384">
    <property type="protein sequence ID" value="TGZ62823.1"/>
    <property type="molecule type" value="Genomic_DNA"/>
</dbReference>
<dbReference type="GO" id="GO:0007188">
    <property type="term" value="P:adenylate cyclase-modulating G protein-coupled receptor signaling pathway"/>
    <property type="evidence" value="ECO:0007669"/>
    <property type="project" value="TreeGrafter"/>
</dbReference>
<evidence type="ECO:0000256" key="6">
    <source>
        <dbReference type="ARBA" id="ARBA00023040"/>
    </source>
</evidence>
<dbReference type="Gene3D" id="1.20.1070.10">
    <property type="entry name" value="Rhodopsin 7-helix transmembrane proteins"/>
    <property type="match status" value="1"/>
</dbReference>
<feature type="transmembrane region" description="Helical" evidence="10">
    <location>
        <begin position="252"/>
        <end position="270"/>
    </location>
</feature>
<accession>A0A4S2LH17</accession>
<dbReference type="PROSITE" id="PS50227">
    <property type="entry name" value="G_PROTEIN_RECEP_F2_3"/>
    <property type="match status" value="1"/>
</dbReference>
<name>A0A4S2LH17_OPIFE</name>
<proteinExistence type="inferred from homology"/>
<feature type="domain" description="G-protein coupled receptors family 2 profile 2" evidence="12">
    <location>
        <begin position="217"/>
        <end position="471"/>
    </location>
</feature>
<dbReference type="Gene3D" id="4.10.1240.10">
    <property type="entry name" value="GPCR, family 2, extracellular hormone receptor domain"/>
    <property type="match status" value="1"/>
</dbReference>
<dbReference type="SUPFAM" id="SSF111418">
    <property type="entry name" value="Hormone receptor domain"/>
    <property type="match status" value="1"/>
</dbReference>
<evidence type="ECO:0000256" key="8">
    <source>
        <dbReference type="ARBA" id="ARBA00023170"/>
    </source>
</evidence>
<feature type="transmembrane region" description="Helical" evidence="10">
    <location>
        <begin position="276"/>
        <end position="301"/>
    </location>
</feature>
<evidence type="ECO:0000256" key="5">
    <source>
        <dbReference type="ARBA" id="ARBA00022989"/>
    </source>
</evidence>
<evidence type="ECO:0008006" key="15">
    <source>
        <dbReference type="Google" id="ProtNLM"/>
    </source>
</evidence>
<evidence type="ECO:0000256" key="7">
    <source>
        <dbReference type="ARBA" id="ARBA00023136"/>
    </source>
</evidence>
<dbReference type="InterPro" id="IPR036445">
    <property type="entry name" value="GPCR_2_extracell_dom_sf"/>
</dbReference>
<comment type="subcellular location">
    <subcellularLocation>
        <location evidence="1">Cell membrane</location>
        <topology evidence="1">Multi-pass membrane protein</topology>
    </subcellularLocation>
</comment>
<keyword evidence="5 10" id="KW-1133">Transmembrane helix</keyword>
<evidence type="ECO:0000259" key="12">
    <source>
        <dbReference type="PROSITE" id="PS50261"/>
    </source>
</evidence>
<keyword evidence="8" id="KW-0675">Receptor</keyword>
<dbReference type="OrthoDB" id="6022368at2759"/>
<feature type="transmembrane region" description="Helical" evidence="10">
    <location>
        <begin position="322"/>
        <end position="347"/>
    </location>
</feature>
<feature type="transmembrane region" description="Helical" evidence="10">
    <location>
        <begin position="216"/>
        <end position="240"/>
    </location>
</feature>
<dbReference type="Pfam" id="PF00002">
    <property type="entry name" value="7tm_2"/>
    <property type="match status" value="1"/>
</dbReference>
<dbReference type="InterPro" id="IPR050332">
    <property type="entry name" value="GPCR_2"/>
</dbReference>
<feature type="domain" description="G-protein coupled receptors family 2 profile 1" evidence="11">
    <location>
        <begin position="117"/>
        <end position="207"/>
    </location>
</feature>
<evidence type="ECO:0000256" key="10">
    <source>
        <dbReference type="SAM" id="Phobius"/>
    </source>
</evidence>
<evidence type="ECO:0000313" key="14">
    <source>
        <dbReference type="Proteomes" id="UP000308267"/>
    </source>
</evidence>
<dbReference type="Proteomes" id="UP000308267">
    <property type="component" value="Unassembled WGS sequence"/>
</dbReference>
<dbReference type="SUPFAM" id="SSF81321">
    <property type="entry name" value="Family A G protein-coupled receptor-like"/>
    <property type="match status" value="1"/>
</dbReference>
<evidence type="ECO:0000256" key="2">
    <source>
        <dbReference type="ARBA" id="ARBA00005314"/>
    </source>
</evidence>
<dbReference type="PROSITE" id="PS50261">
    <property type="entry name" value="G_PROTEIN_RECEP_F2_4"/>
    <property type="match status" value="1"/>
</dbReference>
<evidence type="ECO:0000256" key="3">
    <source>
        <dbReference type="ARBA" id="ARBA00022475"/>
    </source>
</evidence>
<dbReference type="AlphaFoldDB" id="A0A4S2LH17"/>
<feature type="transmembrane region" description="Helical" evidence="10">
    <location>
        <begin position="367"/>
        <end position="387"/>
    </location>
</feature>
<keyword evidence="9" id="KW-0807">Transducer</keyword>
<keyword evidence="7 10" id="KW-0472">Membrane</keyword>
<dbReference type="SMART" id="SM00008">
    <property type="entry name" value="HormR"/>
    <property type="match status" value="1"/>
</dbReference>
<evidence type="ECO:0000313" key="13">
    <source>
        <dbReference type="EMBL" id="TGZ62823.1"/>
    </source>
</evidence>
<dbReference type="GO" id="GO:0008528">
    <property type="term" value="F:G protein-coupled peptide receptor activity"/>
    <property type="evidence" value="ECO:0007669"/>
    <property type="project" value="TreeGrafter"/>
</dbReference>
<dbReference type="InterPro" id="IPR000832">
    <property type="entry name" value="GPCR_2_secretin-like"/>
</dbReference>
<reference evidence="13 14" key="1">
    <citation type="journal article" date="2019" name="BMC Genomics">
        <title>New insights from Opisthorchis felineus genome: update on genomics of the epidemiologically important liver flukes.</title>
        <authorList>
            <person name="Ershov N.I."/>
            <person name="Mordvinov V.A."/>
            <person name="Prokhortchouk E.B."/>
            <person name="Pakharukova M.Y."/>
            <person name="Gunbin K.V."/>
            <person name="Ustyantsev K."/>
            <person name="Genaev M.A."/>
            <person name="Blinov A.G."/>
            <person name="Mazur A."/>
            <person name="Boulygina E."/>
            <person name="Tsygankova S."/>
            <person name="Khrameeva E."/>
            <person name="Chekanov N."/>
            <person name="Fan G."/>
            <person name="Xiao A."/>
            <person name="Zhang H."/>
            <person name="Xu X."/>
            <person name="Yang H."/>
            <person name="Solovyev V."/>
            <person name="Lee S.M."/>
            <person name="Liu X."/>
            <person name="Afonnikov D.A."/>
            <person name="Skryabin K.G."/>
        </authorList>
    </citation>
    <scope>NUCLEOTIDE SEQUENCE [LARGE SCALE GENOMIC DNA]</scope>
    <source>
        <strain evidence="13">AK-0245</strain>
        <tissue evidence="13">Whole organism</tissue>
    </source>
</reference>
<evidence type="ECO:0000259" key="11">
    <source>
        <dbReference type="PROSITE" id="PS50227"/>
    </source>
</evidence>
<protein>
    <recommendedName>
        <fullName evidence="15">G-protein coupled receptors family 2 profile 2 domain-containing protein</fullName>
    </recommendedName>
</protein>
<dbReference type="GO" id="GO:0007166">
    <property type="term" value="P:cell surface receptor signaling pathway"/>
    <property type="evidence" value="ECO:0007669"/>
    <property type="project" value="InterPro"/>
</dbReference>
<keyword evidence="3" id="KW-1003">Cell membrane</keyword>